<protein>
    <submittedName>
        <fullName evidence="1">Uncharacterized protein</fullName>
    </submittedName>
</protein>
<gene>
    <name evidence="1" type="ORF">TAV2_LOCUS1417</name>
</gene>
<dbReference type="AlphaFoldDB" id="A0AAU9R8E2"/>
<keyword evidence="2" id="KW-1185">Reference proteome</keyword>
<dbReference type="Proteomes" id="UP000836841">
    <property type="component" value="Chromosome 1"/>
</dbReference>
<feature type="non-terminal residue" evidence="1">
    <location>
        <position position="1"/>
    </location>
</feature>
<organism evidence="1 2">
    <name type="scientific">Thlaspi arvense</name>
    <name type="common">Field penny-cress</name>
    <dbReference type="NCBI Taxonomy" id="13288"/>
    <lineage>
        <taxon>Eukaryota</taxon>
        <taxon>Viridiplantae</taxon>
        <taxon>Streptophyta</taxon>
        <taxon>Embryophyta</taxon>
        <taxon>Tracheophyta</taxon>
        <taxon>Spermatophyta</taxon>
        <taxon>Magnoliopsida</taxon>
        <taxon>eudicotyledons</taxon>
        <taxon>Gunneridae</taxon>
        <taxon>Pentapetalae</taxon>
        <taxon>rosids</taxon>
        <taxon>malvids</taxon>
        <taxon>Brassicales</taxon>
        <taxon>Brassicaceae</taxon>
        <taxon>Thlaspideae</taxon>
        <taxon>Thlaspi</taxon>
    </lineage>
</organism>
<reference evidence="1 2" key="1">
    <citation type="submission" date="2022-03" db="EMBL/GenBank/DDBJ databases">
        <authorList>
            <person name="Nunn A."/>
            <person name="Chopra R."/>
            <person name="Nunn A."/>
            <person name="Contreras Garrido A."/>
        </authorList>
    </citation>
    <scope>NUCLEOTIDE SEQUENCE [LARGE SCALE GENOMIC DNA]</scope>
</reference>
<feature type="non-terminal residue" evidence="1">
    <location>
        <position position="76"/>
    </location>
</feature>
<evidence type="ECO:0000313" key="2">
    <source>
        <dbReference type="Proteomes" id="UP000836841"/>
    </source>
</evidence>
<accession>A0AAU9R8E2</accession>
<evidence type="ECO:0000313" key="1">
    <source>
        <dbReference type="EMBL" id="CAH2035823.1"/>
    </source>
</evidence>
<dbReference type="EMBL" id="OU466857">
    <property type="protein sequence ID" value="CAH2035823.1"/>
    <property type="molecule type" value="Genomic_DNA"/>
</dbReference>
<sequence length="76" mass="8680">RTLVFKGINPQHQEAQIRSIRHSVSSEKPLHAPIKPCRDTYEEEQDLTKSEGKAEAIFPSTLIGFEIYFSILAMLH</sequence>
<proteinExistence type="predicted"/>
<name>A0AAU9R8E2_THLAR</name>